<keyword evidence="11" id="KW-1185">Reference proteome</keyword>
<dbReference type="SUPFAM" id="SSF46894">
    <property type="entry name" value="C-terminal effector domain of the bipartite response regulators"/>
    <property type="match status" value="1"/>
</dbReference>
<dbReference type="Proteomes" id="UP001460888">
    <property type="component" value="Unassembled WGS sequence"/>
</dbReference>
<dbReference type="SMART" id="SM00862">
    <property type="entry name" value="Trans_reg_C"/>
    <property type="match status" value="1"/>
</dbReference>
<sequence>MYILIVEDNDDLAANIGEYCEEQGDIVDYAGDGLTGLHLAVVNNYDVLVLDLSLPGLDGLSLCERLRLDAGNNVPILMLTARDTLRDRLTGFETGADDYLTKPFSLQELHMRLTAVVRRAAGATDHLVVSDLIFDLRTLIVRRSGRRLTLTPTGMRMLELLMRASPAVVRTTTVERAIWGDDPPDSEAALRGHIHQLRGIIDKPFPTKLLKTVHGIGYRLADDESL</sequence>
<evidence type="ECO:0000256" key="6">
    <source>
        <dbReference type="PROSITE-ProRule" id="PRU00169"/>
    </source>
</evidence>
<evidence type="ECO:0000256" key="7">
    <source>
        <dbReference type="PROSITE-ProRule" id="PRU01091"/>
    </source>
</evidence>
<reference evidence="10 11" key="1">
    <citation type="submission" date="2013-03" db="EMBL/GenBank/DDBJ databases">
        <title>Salinisphaera dokdonensis CL-ES53 Genome Sequencing.</title>
        <authorList>
            <person name="Li C."/>
            <person name="Lai Q."/>
            <person name="Shao Z."/>
        </authorList>
    </citation>
    <scope>NUCLEOTIDE SEQUENCE [LARGE SCALE GENOMIC DNA]</scope>
    <source>
        <strain evidence="10 11">CL-ES53</strain>
    </source>
</reference>
<dbReference type="InterPro" id="IPR016032">
    <property type="entry name" value="Sig_transdc_resp-reg_C-effctor"/>
</dbReference>
<dbReference type="EMBL" id="APND01000004">
    <property type="protein sequence ID" value="MES1930417.1"/>
    <property type="molecule type" value="Genomic_DNA"/>
</dbReference>
<evidence type="ECO:0000313" key="11">
    <source>
        <dbReference type="Proteomes" id="UP001460888"/>
    </source>
</evidence>
<evidence type="ECO:0000256" key="3">
    <source>
        <dbReference type="ARBA" id="ARBA00023015"/>
    </source>
</evidence>
<dbReference type="PANTHER" id="PTHR48111:SF22">
    <property type="entry name" value="REGULATOR OF RPOS"/>
    <property type="match status" value="1"/>
</dbReference>
<name>A0ABV2B4E1_9GAMM</name>
<feature type="modified residue" description="4-aspartylphosphate" evidence="6">
    <location>
        <position position="51"/>
    </location>
</feature>
<feature type="domain" description="OmpR/PhoB-type" evidence="9">
    <location>
        <begin position="124"/>
        <end position="222"/>
    </location>
</feature>
<dbReference type="Gene3D" id="6.10.250.690">
    <property type="match status" value="1"/>
</dbReference>
<evidence type="ECO:0000313" key="10">
    <source>
        <dbReference type="EMBL" id="MES1930417.1"/>
    </source>
</evidence>
<dbReference type="PROSITE" id="PS50110">
    <property type="entry name" value="RESPONSE_REGULATORY"/>
    <property type="match status" value="1"/>
</dbReference>
<dbReference type="Pfam" id="PF00072">
    <property type="entry name" value="Response_reg"/>
    <property type="match status" value="1"/>
</dbReference>
<dbReference type="Gene3D" id="1.10.10.10">
    <property type="entry name" value="Winged helix-like DNA-binding domain superfamily/Winged helix DNA-binding domain"/>
    <property type="match status" value="1"/>
</dbReference>
<evidence type="ECO:0000259" key="9">
    <source>
        <dbReference type="PROSITE" id="PS51755"/>
    </source>
</evidence>
<dbReference type="SUPFAM" id="SSF52172">
    <property type="entry name" value="CheY-like"/>
    <property type="match status" value="1"/>
</dbReference>
<keyword evidence="2" id="KW-0902">Two-component regulatory system</keyword>
<dbReference type="Gene3D" id="3.40.50.2300">
    <property type="match status" value="1"/>
</dbReference>
<gene>
    <name evidence="10" type="ORF">SADO_14228</name>
</gene>
<feature type="domain" description="Response regulatory" evidence="8">
    <location>
        <begin position="2"/>
        <end position="117"/>
    </location>
</feature>
<keyword evidence="5" id="KW-0804">Transcription</keyword>
<evidence type="ECO:0000256" key="1">
    <source>
        <dbReference type="ARBA" id="ARBA00022553"/>
    </source>
</evidence>
<organism evidence="10 11">
    <name type="scientific">Salinisphaera dokdonensis CL-ES53</name>
    <dbReference type="NCBI Taxonomy" id="1304272"/>
    <lineage>
        <taxon>Bacteria</taxon>
        <taxon>Pseudomonadati</taxon>
        <taxon>Pseudomonadota</taxon>
        <taxon>Gammaproteobacteria</taxon>
        <taxon>Salinisphaerales</taxon>
        <taxon>Salinisphaeraceae</taxon>
        <taxon>Salinisphaera</taxon>
    </lineage>
</organism>
<dbReference type="CDD" id="cd19935">
    <property type="entry name" value="REC_OmpR_CusR-like"/>
    <property type="match status" value="1"/>
</dbReference>
<evidence type="ECO:0000259" key="8">
    <source>
        <dbReference type="PROSITE" id="PS50110"/>
    </source>
</evidence>
<dbReference type="InterPro" id="IPR001867">
    <property type="entry name" value="OmpR/PhoB-type_DNA-bd"/>
</dbReference>
<dbReference type="InterPro" id="IPR039420">
    <property type="entry name" value="WalR-like"/>
</dbReference>
<dbReference type="CDD" id="cd00383">
    <property type="entry name" value="trans_reg_C"/>
    <property type="match status" value="1"/>
</dbReference>
<feature type="DNA-binding region" description="OmpR/PhoB-type" evidence="7">
    <location>
        <begin position="124"/>
        <end position="222"/>
    </location>
</feature>
<protein>
    <submittedName>
        <fullName evidence="10">Winged helix family two component transcriptional regulator</fullName>
    </submittedName>
</protein>
<keyword evidence="4 7" id="KW-0238">DNA-binding</keyword>
<comment type="caution">
    <text evidence="10">The sequence shown here is derived from an EMBL/GenBank/DDBJ whole genome shotgun (WGS) entry which is preliminary data.</text>
</comment>
<dbReference type="Pfam" id="PF00486">
    <property type="entry name" value="Trans_reg_C"/>
    <property type="match status" value="1"/>
</dbReference>
<dbReference type="PROSITE" id="PS51755">
    <property type="entry name" value="OMPR_PHOB"/>
    <property type="match status" value="1"/>
</dbReference>
<evidence type="ECO:0000256" key="4">
    <source>
        <dbReference type="ARBA" id="ARBA00023125"/>
    </source>
</evidence>
<dbReference type="RefSeq" id="WP_353112592.1">
    <property type="nucleotide sequence ID" value="NZ_APND01000004.1"/>
</dbReference>
<evidence type="ECO:0000256" key="2">
    <source>
        <dbReference type="ARBA" id="ARBA00023012"/>
    </source>
</evidence>
<dbReference type="InterPro" id="IPR036388">
    <property type="entry name" value="WH-like_DNA-bd_sf"/>
</dbReference>
<keyword evidence="1 6" id="KW-0597">Phosphoprotein</keyword>
<dbReference type="PANTHER" id="PTHR48111">
    <property type="entry name" value="REGULATOR OF RPOS"/>
    <property type="match status" value="1"/>
</dbReference>
<dbReference type="SMART" id="SM00448">
    <property type="entry name" value="REC"/>
    <property type="match status" value="1"/>
</dbReference>
<accession>A0ABV2B4E1</accession>
<keyword evidence="3" id="KW-0805">Transcription regulation</keyword>
<evidence type="ECO:0000256" key="5">
    <source>
        <dbReference type="ARBA" id="ARBA00023163"/>
    </source>
</evidence>
<dbReference type="InterPro" id="IPR001789">
    <property type="entry name" value="Sig_transdc_resp-reg_receiver"/>
</dbReference>
<proteinExistence type="predicted"/>
<dbReference type="InterPro" id="IPR011006">
    <property type="entry name" value="CheY-like_superfamily"/>
</dbReference>